<evidence type="ECO:0000313" key="2">
    <source>
        <dbReference type="Proteomes" id="UP000218164"/>
    </source>
</evidence>
<dbReference type="Pfam" id="PF09484">
    <property type="entry name" value="Cas_TM1802"/>
    <property type="match status" value="1"/>
</dbReference>
<dbReference type="RefSeq" id="WP_095643002.1">
    <property type="nucleotide sequence ID" value="NZ_LMVP01000020.1"/>
</dbReference>
<evidence type="ECO:0000313" key="1">
    <source>
        <dbReference type="EMBL" id="PAV14230.1"/>
    </source>
</evidence>
<sequence>MLTDIKQLTELYLQNEYGALLNNKNWNDFHNELILNASLENIKVLTDTPPKKCKYALFVNISTEDRTCEINDYIEFDSVRNWPDNLFWRGSGGAKSEAIRSNPHKICSKKENNFSTIFIKPLETILEKYCILYEGNKKKTKETKVGPLFWDEERINERIWLQTIVDALKLNEKVINEGINKKFPTLKPGEEEIFIGLTIDNKSIGEYELFRRYLLFVRFRSGIQDSTKLFGNKKIVNAVKDNVFFGLCPSCKNEKLLLDQWTVPAELSFYQKTDKCHFSYEHESCSSFRLCQACADSLYIFKQRLLPSLTRELGGNECLVLPSIKLISEDFLEKTRLYASIKSLIESSKEKVSSSEERLLHRLGKLGSCATVTFAFGDAIITKGDSTNVRRLDRINVIFPDVLPSRLSKIDDAIRASNDQLSEMWDLTGRNWNCQWKITDDFITLKQIYYPYWEEKKKEKSKSRKEVETYLRAIFYGYDISYEKIANDCANNLISSIKRTIHSKQDDTNSKATFRNYMNSLLSIFIFLDTLKITDVNSNNEVLTMNDKITFEFQEIPNLGKFIEMHPFLKEKEYLSPFFVGCLFSYAEYLQKNNSRVAAYNWLGTMSLNYTDILEDIYPKILKYISSKEKIVSSPRIQEIMKAVAHFDVGRCDNDRAALISFCHGWALGRDFIFMKKNEGLDASVSEKRRNNDE</sequence>
<keyword evidence="2" id="KW-1185">Reference proteome</keyword>
<dbReference type="AlphaFoldDB" id="A0A2A2HYA4"/>
<dbReference type="Proteomes" id="UP000218164">
    <property type="component" value="Unassembled WGS sequence"/>
</dbReference>
<evidence type="ECO:0008006" key="3">
    <source>
        <dbReference type="Google" id="ProtNLM"/>
    </source>
</evidence>
<accession>A0A2A2HYA4</accession>
<dbReference type="InterPro" id="IPR013389">
    <property type="entry name" value="CRISPR-assoc_prot_Cas8b"/>
</dbReference>
<proteinExistence type="predicted"/>
<organism evidence="1 2">
    <name type="scientific">Methanosarcina spelaei</name>
    <dbReference type="NCBI Taxonomy" id="1036679"/>
    <lineage>
        <taxon>Archaea</taxon>
        <taxon>Methanobacteriati</taxon>
        <taxon>Methanobacteriota</taxon>
        <taxon>Stenosarchaea group</taxon>
        <taxon>Methanomicrobia</taxon>
        <taxon>Methanosarcinales</taxon>
        <taxon>Methanosarcinaceae</taxon>
        <taxon>Methanosarcina</taxon>
    </lineage>
</organism>
<name>A0A2A2HYA4_9EURY</name>
<comment type="caution">
    <text evidence="1">The sequence shown here is derived from an EMBL/GenBank/DDBJ whole genome shotgun (WGS) entry which is preliminary data.</text>
</comment>
<gene>
    <name evidence="1" type="ORF">ASJ81_14715</name>
</gene>
<dbReference type="EMBL" id="LMVP01000020">
    <property type="protein sequence ID" value="PAV14230.1"/>
    <property type="molecule type" value="Genomic_DNA"/>
</dbReference>
<protein>
    <recommendedName>
        <fullName evidence="3">CRISPR-associated protein</fullName>
    </recommendedName>
</protein>
<reference evidence="1 2" key="1">
    <citation type="journal article" date="2017" name="BMC Genomics">
        <title>Genomic analysis of methanogenic archaea reveals a shift towards energy conservation.</title>
        <authorList>
            <person name="Gilmore S.P."/>
            <person name="Henske J.K."/>
            <person name="Sexton J.A."/>
            <person name="Solomon K.V."/>
            <person name="Seppala S."/>
            <person name="Yoo J.I."/>
            <person name="Huyett L.M."/>
            <person name="Pressman A."/>
            <person name="Cogan J.Z."/>
            <person name="Kivenson V."/>
            <person name="Peng X."/>
            <person name="Tan Y."/>
            <person name="Valentine D.L."/>
            <person name="O'Malley M.A."/>
        </authorList>
    </citation>
    <scope>NUCLEOTIDE SEQUENCE [LARGE SCALE GENOMIC DNA]</scope>
    <source>
        <strain evidence="1 2">MC-15</strain>
    </source>
</reference>